<dbReference type="InterPro" id="IPR001054">
    <property type="entry name" value="A/G_cyclase"/>
</dbReference>
<dbReference type="InterPro" id="IPR029787">
    <property type="entry name" value="Nucleotide_cyclase"/>
</dbReference>
<dbReference type="GO" id="GO:0004016">
    <property type="term" value="F:adenylate cyclase activity"/>
    <property type="evidence" value="ECO:0007669"/>
    <property type="project" value="UniProtKB-ARBA"/>
</dbReference>
<dbReference type="CDD" id="cd07302">
    <property type="entry name" value="CHD"/>
    <property type="match status" value="1"/>
</dbReference>
<dbReference type="EMBL" id="NJBO01000008">
    <property type="protein sequence ID" value="TKJ42887.1"/>
    <property type="molecule type" value="Genomic_DNA"/>
</dbReference>
<dbReference type="PANTHER" id="PTHR43081">
    <property type="entry name" value="ADENYLATE CYCLASE, TERMINAL-DIFFERENTIATION SPECIFIC-RELATED"/>
    <property type="match status" value="1"/>
</dbReference>
<evidence type="ECO:0000259" key="4">
    <source>
        <dbReference type="PROSITE" id="PS50885"/>
    </source>
</evidence>
<dbReference type="SMART" id="SM00044">
    <property type="entry name" value="CYCc"/>
    <property type="match status" value="1"/>
</dbReference>
<organism evidence="5 6">
    <name type="scientific">candidate division TA06 bacterium B3_TA06</name>
    <dbReference type="NCBI Taxonomy" id="2012487"/>
    <lineage>
        <taxon>Bacteria</taxon>
        <taxon>Bacteria division TA06</taxon>
    </lineage>
</organism>
<feature type="region of interest" description="Disordered" evidence="1">
    <location>
        <begin position="499"/>
        <end position="521"/>
    </location>
</feature>
<feature type="domain" description="HAMP" evidence="4">
    <location>
        <begin position="224"/>
        <end position="276"/>
    </location>
</feature>
<sequence length="521" mass="57698">MRTSIRFKISGLLVVLVFLLMGGTGFAIIRLVRNSFLEEIKLRGIILARNVAYSAEDPLLDRDHLELATLTHNALKHTGSAYAYILDEEGISAVSPTILLKINPQEDSIAMVKSLWQKKISSTISIPPGKEYEAQLVTLPDWIREIYREASTSLALTQTEPPWTKIYEVAAPVMVGGEKKIGEFHVGIDLTRLQETSRRIQMVVGGITVIGVLVGILSAFGLGTLLIRPLRALVKGVAEIARGNFDYRIRKSTNDEIGDLTSAFNVMAKDLKDKVLIEDAFKRYVSHQVAEEILKDPDVFAKSLKGTKKRITAFFGDIRGFTPISEQLPPEEVVAFLNFYLTEMTTIIFANEGTIDKFMGDCIMAVFGAPVEHDDDVYKAVKSGVEIQRRIEEMNAERIAEGQQDIHVGIGINYGEAVVGNIGSTQRLEYTVIGDSVNTAARLQTVAKGGEIVVSDSVYREVKDHFDFIPMEPVKVKGKTRSLKVWKIALPICTAESLSSSERSPQNLDPEVFKIPPFQPS</sequence>
<evidence type="ECO:0000259" key="3">
    <source>
        <dbReference type="PROSITE" id="PS50125"/>
    </source>
</evidence>
<dbReference type="InterPro" id="IPR050697">
    <property type="entry name" value="Adenylyl/Guanylyl_Cyclase_3/4"/>
</dbReference>
<dbReference type="Gene3D" id="6.10.340.10">
    <property type="match status" value="1"/>
</dbReference>
<evidence type="ECO:0000256" key="1">
    <source>
        <dbReference type="SAM" id="MobiDB-lite"/>
    </source>
</evidence>
<feature type="transmembrane region" description="Helical" evidence="2">
    <location>
        <begin position="202"/>
        <end position="227"/>
    </location>
</feature>
<dbReference type="PROSITE" id="PS50885">
    <property type="entry name" value="HAMP"/>
    <property type="match status" value="1"/>
</dbReference>
<dbReference type="SUPFAM" id="SSF158472">
    <property type="entry name" value="HAMP domain-like"/>
    <property type="match status" value="1"/>
</dbReference>
<dbReference type="Pfam" id="PF00672">
    <property type="entry name" value="HAMP"/>
    <property type="match status" value="1"/>
</dbReference>
<dbReference type="PANTHER" id="PTHR43081:SF1">
    <property type="entry name" value="ADENYLATE CYCLASE, TERMINAL-DIFFERENTIATION SPECIFIC"/>
    <property type="match status" value="1"/>
</dbReference>
<evidence type="ECO:0000313" key="6">
    <source>
        <dbReference type="Proteomes" id="UP000317778"/>
    </source>
</evidence>
<evidence type="ECO:0008006" key="7">
    <source>
        <dbReference type="Google" id="ProtNLM"/>
    </source>
</evidence>
<name>A0A532V7E8_UNCT6</name>
<dbReference type="GO" id="GO:0006171">
    <property type="term" value="P:cAMP biosynthetic process"/>
    <property type="evidence" value="ECO:0007669"/>
    <property type="project" value="TreeGrafter"/>
</dbReference>
<dbReference type="AlphaFoldDB" id="A0A532V7E8"/>
<dbReference type="CDD" id="cd06225">
    <property type="entry name" value="HAMP"/>
    <property type="match status" value="1"/>
</dbReference>
<accession>A0A532V7E8</accession>
<proteinExistence type="predicted"/>
<keyword evidence="2" id="KW-0812">Transmembrane</keyword>
<dbReference type="GO" id="GO:0016020">
    <property type="term" value="C:membrane"/>
    <property type="evidence" value="ECO:0007669"/>
    <property type="project" value="InterPro"/>
</dbReference>
<keyword evidence="2" id="KW-1133">Transmembrane helix</keyword>
<gene>
    <name evidence="5" type="ORF">CEE36_06370</name>
</gene>
<dbReference type="SMART" id="SM00304">
    <property type="entry name" value="HAMP"/>
    <property type="match status" value="1"/>
</dbReference>
<dbReference type="Pfam" id="PF00211">
    <property type="entry name" value="Guanylate_cyc"/>
    <property type="match status" value="1"/>
</dbReference>
<dbReference type="Gene3D" id="3.30.70.1230">
    <property type="entry name" value="Nucleotide cyclase"/>
    <property type="match status" value="1"/>
</dbReference>
<dbReference type="GO" id="GO:0035556">
    <property type="term" value="P:intracellular signal transduction"/>
    <property type="evidence" value="ECO:0007669"/>
    <property type="project" value="InterPro"/>
</dbReference>
<evidence type="ECO:0000313" key="5">
    <source>
        <dbReference type="EMBL" id="TKJ42887.1"/>
    </source>
</evidence>
<feature type="domain" description="Guanylate cyclase" evidence="3">
    <location>
        <begin position="312"/>
        <end position="444"/>
    </location>
</feature>
<comment type="caution">
    <text evidence="5">The sequence shown here is derived from an EMBL/GenBank/DDBJ whole genome shotgun (WGS) entry which is preliminary data.</text>
</comment>
<dbReference type="PROSITE" id="PS50125">
    <property type="entry name" value="GUANYLATE_CYCLASE_2"/>
    <property type="match status" value="1"/>
</dbReference>
<reference evidence="5 6" key="1">
    <citation type="submission" date="2017-06" db="EMBL/GenBank/DDBJ databases">
        <title>Novel microbial phyla capable of carbon fixation and sulfur reduction in deep-sea sediments.</title>
        <authorList>
            <person name="Huang J."/>
            <person name="Baker B."/>
            <person name="Wang Y."/>
        </authorList>
    </citation>
    <scope>NUCLEOTIDE SEQUENCE [LARGE SCALE GENOMIC DNA]</scope>
    <source>
        <strain evidence="5">B3_TA06</strain>
    </source>
</reference>
<dbReference type="SUPFAM" id="SSF55073">
    <property type="entry name" value="Nucleotide cyclase"/>
    <property type="match status" value="1"/>
</dbReference>
<evidence type="ECO:0000256" key="2">
    <source>
        <dbReference type="SAM" id="Phobius"/>
    </source>
</evidence>
<dbReference type="Proteomes" id="UP000317778">
    <property type="component" value="Unassembled WGS sequence"/>
</dbReference>
<keyword evidence="2" id="KW-0472">Membrane</keyword>
<protein>
    <recommendedName>
        <fullName evidence="7">Adenylate/guanylate cyclase domain-containing protein</fullName>
    </recommendedName>
</protein>
<dbReference type="InterPro" id="IPR003660">
    <property type="entry name" value="HAMP_dom"/>
</dbReference>